<protein>
    <recommendedName>
        <fullName evidence="1">UspA domain-containing protein</fullName>
    </recommendedName>
</protein>
<dbReference type="Gene3D" id="3.40.50.620">
    <property type="entry name" value="HUPs"/>
    <property type="match status" value="1"/>
</dbReference>
<dbReference type="Proteomes" id="UP001501490">
    <property type="component" value="Unassembled WGS sequence"/>
</dbReference>
<dbReference type="Pfam" id="PF00582">
    <property type="entry name" value="Usp"/>
    <property type="match status" value="1"/>
</dbReference>
<dbReference type="InterPro" id="IPR014729">
    <property type="entry name" value="Rossmann-like_a/b/a_fold"/>
</dbReference>
<dbReference type="EMBL" id="BAABAB010000003">
    <property type="protein sequence ID" value="GAA3605047.1"/>
    <property type="molecule type" value="Genomic_DNA"/>
</dbReference>
<feature type="domain" description="UspA" evidence="1">
    <location>
        <begin position="4"/>
        <end position="151"/>
    </location>
</feature>
<evidence type="ECO:0000259" key="1">
    <source>
        <dbReference type="Pfam" id="PF00582"/>
    </source>
</evidence>
<organism evidence="2 3">
    <name type="scientific">Microlunatus ginsengisoli</name>
    <dbReference type="NCBI Taxonomy" id="363863"/>
    <lineage>
        <taxon>Bacteria</taxon>
        <taxon>Bacillati</taxon>
        <taxon>Actinomycetota</taxon>
        <taxon>Actinomycetes</taxon>
        <taxon>Propionibacteriales</taxon>
        <taxon>Propionibacteriaceae</taxon>
        <taxon>Microlunatus</taxon>
    </lineage>
</organism>
<accession>A0ABP6ZEE1</accession>
<dbReference type="SUPFAM" id="SSF52402">
    <property type="entry name" value="Adenine nucleotide alpha hydrolases-like"/>
    <property type="match status" value="1"/>
</dbReference>
<reference evidence="3" key="1">
    <citation type="journal article" date="2019" name="Int. J. Syst. Evol. Microbiol.">
        <title>The Global Catalogue of Microorganisms (GCM) 10K type strain sequencing project: providing services to taxonomists for standard genome sequencing and annotation.</title>
        <authorList>
            <consortium name="The Broad Institute Genomics Platform"/>
            <consortium name="The Broad Institute Genome Sequencing Center for Infectious Disease"/>
            <person name="Wu L."/>
            <person name="Ma J."/>
        </authorList>
    </citation>
    <scope>NUCLEOTIDE SEQUENCE [LARGE SCALE GENOMIC DNA]</scope>
    <source>
        <strain evidence="3">JCM 16929</strain>
    </source>
</reference>
<proteinExistence type="predicted"/>
<dbReference type="InterPro" id="IPR006016">
    <property type="entry name" value="UspA"/>
</dbReference>
<gene>
    <name evidence="2" type="ORF">GCM10022236_03660</name>
</gene>
<name>A0ABP6ZEE1_9ACTN</name>
<keyword evidence="3" id="KW-1185">Reference proteome</keyword>
<sequence length="165" mass="17918">MSERTIVVGVTPHQPDRVVREAARFARAFDASLVCAHVDPGAYVVDERTDGSIDSRPVDPDAIDFDGAVFDPALAERIETWSREESVAVEFRELAGDIAHALGRLAQVLDAQLIVVGSRRGGLRSSMHEFFGGSVAVHLAHRQPRPLVVVPLNPIVEGPLPWEPA</sequence>
<evidence type="ECO:0000313" key="3">
    <source>
        <dbReference type="Proteomes" id="UP001501490"/>
    </source>
</evidence>
<dbReference type="RefSeq" id="WP_344801365.1">
    <property type="nucleotide sequence ID" value="NZ_BAABAB010000003.1"/>
</dbReference>
<evidence type="ECO:0000313" key="2">
    <source>
        <dbReference type="EMBL" id="GAA3605047.1"/>
    </source>
</evidence>
<comment type="caution">
    <text evidence="2">The sequence shown here is derived from an EMBL/GenBank/DDBJ whole genome shotgun (WGS) entry which is preliminary data.</text>
</comment>